<organism evidence="1 2">
    <name type="scientific">Rhodococcus jostii (strain RHA1)</name>
    <dbReference type="NCBI Taxonomy" id="101510"/>
    <lineage>
        <taxon>Bacteria</taxon>
        <taxon>Bacillati</taxon>
        <taxon>Actinomycetota</taxon>
        <taxon>Actinomycetes</taxon>
        <taxon>Mycobacteriales</taxon>
        <taxon>Nocardiaceae</taxon>
        <taxon>Rhodococcus</taxon>
    </lineage>
</organism>
<proteinExistence type="predicted"/>
<dbReference type="AlphaFoldDB" id="Q0S297"/>
<dbReference type="HOGENOM" id="CLU_2208010_0_0_11"/>
<accession>Q0S297</accession>
<evidence type="ECO:0000313" key="2">
    <source>
        <dbReference type="Proteomes" id="UP000008710"/>
    </source>
</evidence>
<evidence type="ECO:0000313" key="1">
    <source>
        <dbReference type="EMBL" id="ABG98339.1"/>
    </source>
</evidence>
<dbReference type="eggNOG" id="ENOG5033AZK">
    <property type="taxonomic scope" value="Bacteria"/>
</dbReference>
<dbReference type="Proteomes" id="UP000008710">
    <property type="component" value="Chromosome"/>
</dbReference>
<dbReference type="EMBL" id="CP000431">
    <property type="protein sequence ID" value="ABG98339.1"/>
    <property type="molecule type" value="Genomic_DNA"/>
</dbReference>
<gene>
    <name evidence="1" type="ordered locus">RHA1_ro06566</name>
</gene>
<reference evidence="2" key="1">
    <citation type="journal article" date="2006" name="Proc. Natl. Acad. Sci. U.S.A.">
        <title>The complete genome of Rhodococcus sp. RHA1 provides insights into a catabolic powerhouse.</title>
        <authorList>
            <person name="McLeod M.P."/>
            <person name="Warren R.L."/>
            <person name="Hsiao W.W.L."/>
            <person name="Araki N."/>
            <person name="Myhre M."/>
            <person name="Fernandes C."/>
            <person name="Miyazawa D."/>
            <person name="Wong W."/>
            <person name="Lillquist A.L."/>
            <person name="Wang D."/>
            <person name="Dosanjh M."/>
            <person name="Hara H."/>
            <person name="Petrescu A."/>
            <person name="Morin R.D."/>
            <person name="Yang G."/>
            <person name="Stott J.M."/>
            <person name="Schein J.E."/>
            <person name="Shin H."/>
            <person name="Smailus D."/>
            <person name="Siddiqui A.S."/>
            <person name="Marra M.A."/>
            <person name="Jones S.J.M."/>
            <person name="Holt R."/>
            <person name="Brinkman F.S.L."/>
            <person name="Miyauchi K."/>
            <person name="Fukuda M."/>
            <person name="Davies J.E."/>
            <person name="Mohn W.W."/>
            <person name="Eltis L.D."/>
        </authorList>
    </citation>
    <scope>NUCLEOTIDE SEQUENCE [LARGE SCALE GENOMIC DNA]</scope>
    <source>
        <strain evidence="2">RHA1</strain>
    </source>
</reference>
<dbReference type="KEGG" id="rha:RHA1_ro06566"/>
<evidence type="ECO:0008006" key="3">
    <source>
        <dbReference type="Google" id="ProtNLM"/>
    </source>
</evidence>
<protein>
    <recommendedName>
        <fullName evidence="3">HNH endonuclease</fullName>
    </recommendedName>
</protein>
<name>Q0S297_RHOJR</name>
<sequence length="107" mass="12869">MSVPGRATVTTAEYRRYINSPEWRRTRERYWSSKLPTDCYCCGRPRHPGMHLHHRTYKNLGAERLMDLVPVCAECHDEIHRLHRGDPRWKSKGLWYVTKHVRKTKRP</sequence>